<keyword evidence="6" id="KW-0464">Manganese</keyword>
<dbReference type="Proteomes" id="UP000887572">
    <property type="component" value="Unplaced"/>
</dbReference>
<dbReference type="Gene3D" id="3.90.79.10">
    <property type="entry name" value="Nucleoside Triphosphate Pyrophosphohydrolase"/>
    <property type="match status" value="1"/>
</dbReference>
<keyword evidence="5" id="KW-0460">Magnesium</keyword>
<sequence>MRSGCRHLRLFKNERAVLRPFCSSSSSGTVPSFLRERILLRREHFNSNRLRALGRNEKGLFAERRPVVVGTDCATLVLICRLGSPPGEESWILFTQRAKKMSEHANEISFPGGRIDQEESVETAAIREAEEEIGLDTTNLEVWGTLRPLPLRNMAGVVTPVVAAIGDNVVEQRLSALKCADAEVQNIFVASVGDLLARVRYTTFRLPGKLADNGMPFYYQMPIFHAANPRLLCSSSSPSTVVERPEKFRIWGLTALTLLEAFCSLLPEGAKERRAIDLLKTTKTSTE</sequence>
<reference evidence="9" key="1">
    <citation type="submission" date="2022-11" db="UniProtKB">
        <authorList>
            <consortium name="WormBaseParasite"/>
        </authorList>
    </citation>
    <scope>IDENTIFICATION</scope>
</reference>
<dbReference type="InterPro" id="IPR045121">
    <property type="entry name" value="CoAse"/>
</dbReference>
<dbReference type="InterPro" id="IPR015797">
    <property type="entry name" value="NUDIX_hydrolase-like_dom_sf"/>
</dbReference>
<organism evidence="8 9">
    <name type="scientific">Globodera rostochiensis</name>
    <name type="common">Golden nematode worm</name>
    <name type="synonym">Heterodera rostochiensis</name>
    <dbReference type="NCBI Taxonomy" id="31243"/>
    <lineage>
        <taxon>Eukaryota</taxon>
        <taxon>Metazoa</taxon>
        <taxon>Ecdysozoa</taxon>
        <taxon>Nematoda</taxon>
        <taxon>Chromadorea</taxon>
        <taxon>Rhabditida</taxon>
        <taxon>Tylenchina</taxon>
        <taxon>Tylenchomorpha</taxon>
        <taxon>Tylenchoidea</taxon>
        <taxon>Heteroderidae</taxon>
        <taxon>Heteroderinae</taxon>
        <taxon>Globodera</taxon>
    </lineage>
</organism>
<evidence type="ECO:0000259" key="7">
    <source>
        <dbReference type="PROSITE" id="PS51462"/>
    </source>
</evidence>
<dbReference type="GO" id="GO:0010945">
    <property type="term" value="F:coenzyme A diphosphatase activity"/>
    <property type="evidence" value="ECO:0007669"/>
    <property type="project" value="InterPro"/>
</dbReference>
<evidence type="ECO:0000256" key="6">
    <source>
        <dbReference type="ARBA" id="ARBA00023211"/>
    </source>
</evidence>
<dbReference type="WBParaSite" id="Gr19_v10_g17651.t1">
    <property type="protein sequence ID" value="Gr19_v10_g17651.t1"/>
    <property type="gene ID" value="Gr19_v10_g17651"/>
</dbReference>
<comment type="cofactor">
    <cofactor evidence="2">
        <name>Mg(2+)</name>
        <dbReference type="ChEBI" id="CHEBI:18420"/>
    </cofactor>
</comment>
<accession>A0A914HKA9</accession>
<evidence type="ECO:0000256" key="4">
    <source>
        <dbReference type="ARBA" id="ARBA00022801"/>
    </source>
</evidence>
<keyword evidence="8" id="KW-1185">Reference proteome</keyword>
<proteinExistence type="predicted"/>
<evidence type="ECO:0000256" key="1">
    <source>
        <dbReference type="ARBA" id="ARBA00001936"/>
    </source>
</evidence>
<dbReference type="InterPro" id="IPR020084">
    <property type="entry name" value="NUDIX_hydrolase_CS"/>
</dbReference>
<dbReference type="InterPro" id="IPR000086">
    <property type="entry name" value="NUDIX_hydrolase_dom"/>
</dbReference>
<dbReference type="PROSITE" id="PS00893">
    <property type="entry name" value="NUDIX_BOX"/>
    <property type="match status" value="1"/>
</dbReference>
<dbReference type="PROSITE" id="PS51462">
    <property type="entry name" value="NUDIX"/>
    <property type="match status" value="1"/>
</dbReference>
<evidence type="ECO:0000256" key="3">
    <source>
        <dbReference type="ARBA" id="ARBA00022723"/>
    </source>
</evidence>
<dbReference type="SUPFAM" id="SSF55811">
    <property type="entry name" value="Nudix"/>
    <property type="match status" value="1"/>
</dbReference>
<name>A0A914HKA9_GLORO</name>
<evidence type="ECO:0000313" key="8">
    <source>
        <dbReference type="Proteomes" id="UP000887572"/>
    </source>
</evidence>
<dbReference type="PANTHER" id="PTHR12992">
    <property type="entry name" value="NUDIX HYDROLASE"/>
    <property type="match status" value="1"/>
</dbReference>
<feature type="domain" description="Nudix hydrolase" evidence="7">
    <location>
        <begin position="70"/>
        <end position="212"/>
    </location>
</feature>
<dbReference type="Pfam" id="PF00293">
    <property type="entry name" value="NUDIX"/>
    <property type="match status" value="1"/>
</dbReference>
<keyword evidence="3" id="KW-0479">Metal-binding</keyword>
<dbReference type="PANTHER" id="PTHR12992:SF11">
    <property type="entry name" value="MITOCHONDRIAL COENZYME A DIPHOSPHATASE NUDT8"/>
    <property type="match status" value="1"/>
</dbReference>
<evidence type="ECO:0000313" key="9">
    <source>
        <dbReference type="WBParaSite" id="Gr19_v10_g17651.t1"/>
    </source>
</evidence>
<comment type="cofactor">
    <cofactor evidence="1">
        <name>Mn(2+)</name>
        <dbReference type="ChEBI" id="CHEBI:29035"/>
    </cofactor>
</comment>
<protein>
    <submittedName>
        <fullName evidence="9">Nudix hydrolase domain-containing protein</fullName>
    </submittedName>
</protein>
<dbReference type="AlphaFoldDB" id="A0A914HKA9"/>
<evidence type="ECO:0000256" key="2">
    <source>
        <dbReference type="ARBA" id="ARBA00001946"/>
    </source>
</evidence>
<dbReference type="CDD" id="cd03426">
    <property type="entry name" value="NUDIX_CoAse_Nudt7"/>
    <property type="match status" value="1"/>
</dbReference>
<dbReference type="GO" id="GO:0046872">
    <property type="term" value="F:metal ion binding"/>
    <property type="evidence" value="ECO:0007669"/>
    <property type="project" value="UniProtKB-KW"/>
</dbReference>
<keyword evidence="4" id="KW-0378">Hydrolase</keyword>
<evidence type="ECO:0000256" key="5">
    <source>
        <dbReference type="ARBA" id="ARBA00022842"/>
    </source>
</evidence>